<dbReference type="AlphaFoldDB" id="A0A0L0SE12"/>
<dbReference type="CDD" id="cd20551">
    <property type="entry name" value="CYCLIN_TFIIB_rpt1"/>
    <property type="match status" value="1"/>
</dbReference>
<accession>A0A0L0SE12</accession>
<comment type="similarity">
    <text evidence="1">Belongs to the TFIIB family.</text>
</comment>
<proteinExistence type="inferred from homology"/>
<dbReference type="GO" id="GO:0070897">
    <property type="term" value="P:transcription preinitiation complex assembly"/>
    <property type="evidence" value="ECO:0007669"/>
    <property type="project" value="InterPro"/>
</dbReference>
<keyword evidence="6" id="KW-0863">Zinc-finger</keyword>
<dbReference type="GO" id="GO:0008270">
    <property type="term" value="F:zinc ion binding"/>
    <property type="evidence" value="ECO:0007669"/>
    <property type="project" value="UniProtKB-KW"/>
</dbReference>
<gene>
    <name evidence="8" type="ORF">AMAG_06084</name>
</gene>
<dbReference type="EMBL" id="GG745336">
    <property type="protein sequence ID" value="KNE60721.1"/>
    <property type="molecule type" value="Genomic_DNA"/>
</dbReference>
<dbReference type="PANTHER" id="PTHR11618">
    <property type="entry name" value="TRANSCRIPTION INITIATION FACTOR IIB-RELATED"/>
    <property type="match status" value="1"/>
</dbReference>
<evidence type="ECO:0000256" key="6">
    <source>
        <dbReference type="PROSITE-ProRule" id="PRU00469"/>
    </source>
</evidence>
<keyword evidence="6" id="KW-0862">Zinc</keyword>
<dbReference type="PROSITE" id="PS51134">
    <property type="entry name" value="ZF_TFIIB"/>
    <property type="match status" value="1"/>
</dbReference>
<evidence type="ECO:0000256" key="4">
    <source>
        <dbReference type="ARBA" id="ARBA00023163"/>
    </source>
</evidence>
<reference evidence="8 9" key="1">
    <citation type="submission" date="2009-11" db="EMBL/GenBank/DDBJ databases">
        <title>Annotation of Allomyces macrogynus ATCC 38327.</title>
        <authorList>
            <consortium name="The Broad Institute Genome Sequencing Platform"/>
            <person name="Russ C."/>
            <person name="Cuomo C."/>
            <person name="Burger G."/>
            <person name="Gray M.W."/>
            <person name="Holland P.W.H."/>
            <person name="King N."/>
            <person name="Lang F.B.F."/>
            <person name="Roger A.J."/>
            <person name="Ruiz-Trillo I."/>
            <person name="Young S.K."/>
            <person name="Zeng Q."/>
            <person name="Gargeya S."/>
            <person name="Fitzgerald M."/>
            <person name="Haas B."/>
            <person name="Abouelleil A."/>
            <person name="Alvarado L."/>
            <person name="Arachchi H.M."/>
            <person name="Berlin A."/>
            <person name="Chapman S.B."/>
            <person name="Gearin G."/>
            <person name="Goldberg J."/>
            <person name="Griggs A."/>
            <person name="Gujja S."/>
            <person name="Hansen M."/>
            <person name="Heiman D."/>
            <person name="Howarth C."/>
            <person name="Larimer J."/>
            <person name="Lui A."/>
            <person name="MacDonald P.J.P."/>
            <person name="McCowen C."/>
            <person name="Montmayeur A."/>
            <person name="Murphy C."/>
            <person name="Neiman D."/>
            <person name="Pearson M."/>
            <person name="Priest M."/>
            <person name="Roberts A."/>
            <person name="Saif S."/>
            <person name="Shea T."/>
            <person name="Sisk P."/>
            <person name="Stolte C."/>
            <person name="Sykes S."/>
            <person name="Wortman J."/>
            <person name="Nusbaum C."/>
            <person name="Birren B."/>
        </authorList>
    </citation>
    <scope>NUCLEOTIDE SEQUENCE [LARGE SCALE GENOMIC DNA]</scope>
    <source>
        <strain evidence="8 9">ATCC 38327</strain>
    </source>
</reference>
<sequence length="370" mass="40241">MDDNFFRAAQQGTAPDLLPGAHGDAHAAQKYRQVTAKQQVDLNVKLICQFCRDPVPNLIEDFKQGDLICGNCGTVFKDRIIDTRSEWRTFSSDEGGDDPSRVGGAENRLLGPKLNLETSIGGGLHADKRELAKTHAKTSVVRSEKILLEGFRTITAMGERMGLNRKIIEAAKQYFKMAETGQPIKKIEATVAVALLLGCRKCGADRSLQEFASMINISKTEFGKVLSQVKNTLRQASQQQQQALSATAVAPVAGDDHDANPTTNNAGALARRFCNALNLPMPMVNSVVAVCDRAYTITEMASRNPRTIAGAAIYLVTHLYGQPVAAKTVASMVKVTENTVRQAYRIVRGNLEAALPEDLLKMDTSRLPAN</sequence>
<keyword evidence="9" id="KW-1185">Reference proteome</keyword>
<dbReference type="eggNOG" id="KOG1597">
    <property type="taxonomic scope" value="Eukaryota"/>
</dbReference>
<evidence type="ECO:0000256" key="3">
    <source>
        <dbReference type="ARBA" id="ARBA00023015"/>
    </source>
</evidence>
<dbReference type="Pfam" id="PF00382">
    <property type="entry name" value="TFIIB"/>
    <property type="match status" value="2"/>
</dbReference>
<dbReference type="STRING" id="578462.A0A0L0SE12"/>
<dbReference type="InterPro" id="IPR000812">
    <property type="entry name" value="TFIIB"/>
</dbReference>
<dbReference type="VEuPathDB" id="FungiDB:AMAG_06084"/>
<evidence type="ECO:0000256" key="1">
    <source>
        <dbReference type="ARBA" id="ARBA00010857"/>
    </source>
</evidence>
<dbReference type="SUPFAM" id="SSF47954">
    <property type="entry name" value="Cyclin-like"/>
    <property type="match status" value="2"/>
</dbReference>
<dbReference type="Proteomes" id="UP000054350">
    <property type="component" value="Unassembled WGS sequence"/>
</dbReference>
<dbReference type="SUPFAM" id="SSF57783">
    <property type="entry name" value="Zinc beta-ribbon"/>
    <property type="match status" value="1"/>
</dbReference>
<dbReference type="InterPro" id="IPR013763">
    <property type="entry name" value="Cyclin-like_dom"/>
</dbReference>
<dbReference type="GO" id="GO:0097550">
    <property type="term" value="C:transcription preinitiation complex"/>
    <property type="evidence" value="ECO:0007669"/>
    <property type="project" value="TreeGrafter"/>
</dbReference>
<dbReference type="Gene3D" id="1.10.472.170">
    <property type="match status" value="1"/>
</dbReference>
<evidence type="ECO:0000259" key="7">
    <source>
        <dbReference type="PROSITE" id="PS51134"/>
    </source>
</evidence>
<evidence type="ECO:0000256" key="5">
    <source>
        <dbReference type="ARBA" id="ARBA00031706"/>
    </source>
</evidence>
<evidence type="ECO:0000313" key="8">
    <source>
        <dbReference type="EMBL" id="KNE60721.1"/>
    </source>
</evidence>
<dbReference type="OrthoDB" id="25790at2759"/>
<reference evidence="9" key="2">
    <citation type="submission" date="2009-11" db="EMBL/GenBank/DDBJ databases">
        <title>The Genome Sequence of Allomyces macrogynus strain ATCC 38327.</title>
        <authorList>
            <consortium name="The Broad Institute Genome Sequencing Platform"/>
            <person name="Russ C."/>
            <person name="Cuomo C."/>
            <person name="Shea T."/>
            <person name="Young S.K."/>
            <person name="Zeng Q."/>
            <person name="Koehrsen M."/>
            <person name="Haas B."/>
            <person name="Borodovsky M."/>
            <person name="Guigo R."/>
            <person name="Alvarado L."/>
            <person name="Berlin A."/>
            <person name="Borenstein D."/>
            <person name="Chen Z."/>
            <person name="Engels R."/>
            <person name="Freedman E."/>
            <person name="Gellesch M."/>
            <person name="Goldberg J."/>
            <person name="Griggs A."/>
            <person name="Gujja S."/>
            <person name="Heiman D."/>
            <person name="Hepburn T."/>
            <person name="Howarth C."/>
            <person name="Jen D."/>
            <person name="Larson L."/>
            <person name="Lewis B."/>
            <person name="Mehta T."/>
            <person name="Park D."/>
            <person name="Pearson M."/>
            <person name="Roberts A."/>
            <person name="Saif S."/>
            <person name="Shenoy N."/>
            <person name="Sisk P."/>
            <person name="Stolte C."/>
            <person name="Sykes S."/>
            <person name="Walk T."/>
            <person name="White J."/>
            <person name="Yandava C."/>
            <person name="Burger G."/>
            <person name="Gray M.W."/>
            <person name="Holland P.W.H."/>
            <person name="King N."/>
            <person name="Lang F.B.F."/>
            <person name="Roger A.J."/>
            <person name="Ruiz-Trillo I."/>
            <person name="Lander E."/>
            <person name="Nusbaum C."/>
        </authorList>
    </citation>
    <scope>NUCLEOTIDE SEQUENCE [LARGE SCALE GENOMIC DNA]</scope>
    <source>
        <strain evidence="9">ATCC 38327</strain>
    </source>
</reference>
<dbReference type="OMA" id="DHDQRMK"/>
<keyword evidence="3" id="KW-0805">Transcription regulation</keyword>
<dbReference type="PANTHER" id="PTHR11618:SF13">
    <property type="entry name" value="TRANSCRIPTION INITIATION FACTOR IIB"/>
    <property type="match status" value="1"/>
</dbReference>
<dbReference type="InterPro" id="IPR013137">
    <property type="entry name" value="Znf_TFIIB"/>
</dbReference>
<dbReference type="GO" id="GO:0006367">
    <property type="term" value="P:transcription initiation at RNA polymerase II promoter"/>
    <property type="evidence" value="ECO:0007669"/>
    <property type="project" value="TreeGrafter"/>
</dbReference>
<dbReference type="GO" id="GO:0016251">
    <property type="term" value="F:RNA polymerase II general transcription initiation factor activity"/>
    <property type="evidence" value="ECO:0007669"/>
    <property type="project" value="TreeGrafter"/>
</dbReference>
<dbReference type="Pfam" id="PF08271">
    <property type="entry name" value="Zn_Ribbon_TF"/>
    <property type="match status" value="1"/>
</dbReference>
<dbReference type="SMART" id="SM00385">
    <property type="entry name" value="CYCLIN"/>
    <property type="match status" value="1"/>
</dbReference>
<keyword evidence="6" id="KW-0479">Metal-binding</keyword>
<evidence type="ECO:0000256" key="2">
    <source>
        <dbReference type="ARBA" id="ARBA00022737"/>
    </source>
</evidence>
<dbReference type="GO" id="GO:0017025">
    <property type="term" value="F:TBP-class protein binding"/>
    <property type="evidence" value="ECO:0007669"/>
    <property type="project" value="InterPro"/>
</dbReference>
<dbReference type="Gene3D" id="1.10.472.10">
    <property type="entry name" value="Cyclin-like"/>
    <property type="match status" value="1"/>
</dbReference>
<evidence type="ECO:0000313" key="9">
    <source>
        <dbReference type="Proteomes" id="UP000054350"/>
    </source>
</evidence>
<organism evidence="8 9">
    <name type="scientific">Allomyces macrogynus (strain ATCC 38327)</name>
    <name type="common">Allomyces javanicus var. macrogynus</name>
    <dbReference type="NCBI Taxonomy" id="578462"/>
    <lineage>
        <taxon>Eukaryota</taxon>
        <taxon>Fungi</taxon>
        <taxon>Fungi incertae sedis</taxon>
        <taxon>Blastocladiomycota</taxon>
        <taxon>Blastocladiomycetes</taxon>
        <taxon>Blastocladiales</taxon>
        <taxon>Blastocladiaceae</taxon>
        <taxon>Allomyces</taxon>
    </lineage>
</organism>
<feature type="domain" description="TFIIB-type" evidence="7">
    <location>
        <begin position="44"/>
        <end position="77"/>
    </location>
</feature>
<protein>
    <recommendedName>
        <fullName evidence="5">General transcription factor TFIIB</fullName>
    </recommendedName>
</protein>
<dbReference type="InterPro" id="IPR036915">
    <property type="entry name" value="Cyclin-like_sf"/>
</dbReference>
<dbReference type="GO" id="GO:0005634">
    <property type="term" value="C:nucleus"/>
    <property type="evidence" value="ECO:0007669"/>
    <property type="project" value="TreeGrafter"/>
</dbReference>
<name>A0A0L0SE12_ALLM3</name>
<dbReference type="PRINTS" id="PR00685">
    <property type="entry name" value="TIFACTORIIB"/>
</dbReference>
<keyword evidence="4" id="KW-0804">Transcription</keyword>
<dbReference type="InterPro" id="IPR013150">
    <property type="entry name" value="TFIIB_cyclin"/>
</dbReference>
<keyword evidence="2" id="KW-0677">Repeat</keyword>